<feature type="domain" description="DUF7210" evidence="1">
    <location>
        <begin position="8"/>
        <end position="38"/>
    </location>
</feature>
<dbReference type="Pfam" id="PF23843">
    <property type="entry name" value="DUF7210"/>
    <property type="match status" value="1"/>
</dbReference>
<protein>
    <recommendedName>
        <fullName evidence="1">DUF7210 domain-containing protein</fullName>
    </recommendedName>
</protein>
<dbReference type="EMBL" id="JABMKX010000004">
    <property type="protein sequence ID" value="NQX45339.1"/>
    <property type="molecule type" value="Genomic_DNA"/>
</dbReference>
<proteinExistence type="predicted"/>
<reference evidence="2 3" key="1">
    <citation type="submission" date="2020-05" db="EMBL/GenBank/DDBJ databases">
        <title>Paenibacillus glebae, sp. nov., Paenibacillus humi sp. nov., Paenibacillus pedi sp. nov., Paenibacillus terrestris sp. nov. and Paenibacillus terricola sp. nov., isolated from a forest top soil sample.</title>
        <authorList>
            <person name="Qi S."/>
            <person name="Carlier A."/>
            <person name="Cnockaert M."/>
            <person name="Vandamme P."/>
        </authorList>
    </citation>
    <scope>NUCLEOTIDE SEQUENCE [LARGE SCALE GENOMIC DNA]</scope>
    <source>
        <strain evidence="2 3">LMG 29502</strain>
    </source>
</reference>
<evidence type="ECO:0000313" key="3">
    <source>
        <dbReference type="Proteomes" id="UP000711047"/>
    </source>
</evidence>
<comment type="caution">
    <text evidence="2">The sequence shown here is derived from an EMBL/GenBank/DDBJ whole genome shotgun (WGS) entry which is preliminary data.</text>
</comment>
<gene>
    <name evidence="2" type="ORF">HQN87_08340</name>
</gene>
<dbReference type="RefSeq" id="WP_173130574.1">
    <property type="nucleotide sequence ID" value="NZ_JABMKX010000004.1"/>
</dbReference>
<name>A0ABX2DL34_9BACL</name>
<evidence type="ECO:0000259" key="1">
    <source>
        <dbReference type="Pfam" id="PF23843"/>
    </source>
</evidence>
<dbReference type="Proteomes" id="UP000711047">
    <property type="component" value="Unassembled WGS sequence"/>
</dbReference>
<evidence type="ECO:0000313" key="2">
    <source>
        <dbReference type="EMBL" id="NQX45339.1"/>
    </source>
</evidence>
<organism evidence="2 3">
    <name type="scientific">Paenibacillus tritici</name>
    <dbReference type="NCBI Taxonomy" id="1873425"/>
    <lineage>
        <taxon>Bacteria</taxon>
        <taxon>Bacillati</taxon>
        <taxon>Bacillota</taxon>
        <taxon>Bacilli</taxon>
        <taxon>Bacillales</taxon>
        <taxon>Paenibacillaceae</taxon>
        <taxon>Paenibacillus</taxon>
    </lineage>
</organism>
<keyword evidence="3" id="KW-1185">Reference proteome</keyword>
<accession>A0ABX2DL34</accession>
<dbReference type="InterPro" id="IPR055634">
    <property type="entry name" value="DUF7210"/>
</dbReference>
<sequence>MKVEVKGIPIRHNGQLYQKGESFSVMEKEYARLEQYVKVLEEDESSAPLLVGEMDLPALKDYAKQQSIDLGKATKREDVLAVILKAGEAGGGAS</sequence>